<reference evidence="2 3" key="1">
    <citation type="submission" date="2021-10" db="EMBL/GenBank/DDBJ databases">
        <title>Anaerobic single-cell dispensing facilitates the cultivation of human gut bacteria.</title>
        <authorList>
            <person name="Afrizal A."/>
        </authorList>
    </citation>
    <scope>NUCLEOTIDE SEQUENCE [LARGE SCALE GENOMIC DNA]</scope>
    <source>
        <strain evidence="2 3">CLA-AA-H244</strain>
    </source>
</reference>
<dbReference type="EMBL" id="JAJEQF010000045">
    <property type="protein sequence ID" value="MCC2168747.1"/>
    <property type="molecule type" value="Genomic_DNA"/>
</dbReference>
<organism evidence="2 3">
    <name type="scientific">Gallintestinimicrobium propionicum</name>
    <dbReference type="NCBI Taxonomy" id="2981770"/>
    <lineage>
        <taxon>Bacteria</taxon>
        <taxon>Bacillati</taxon>
        <taxon>Bacillota</taxon>
        <taxon>Clostridia</taxon>
        <taxon>Lachnospirales</taxon>
        <taxon>Lachnospiraceae</taxon>
        <taxon>Gallintestinimicrobium</taxon>
    </lineage>
</organism>
<dbReference type="Pfam" id="PF13588">
    <property type="entry name" value="HSDR_N_2"/>
    <property type="match status" value="1"/>
</dbReference>
<dbReference type="InterPro" id="IPR029464">
    <property type="entry name" value="HSDR_N"/>
</dbReference>
<dbReference type="AlphaFoldDB" id="A0AAE3AZY2"/>
<feature type="domain" description="Type I restriction enzyme R protein N-terminal" evidence="1">
    <location>
        <begin position="57"/>
        <end position="121"/>
    </location>
</feature>
<comment type="caution">
    <text evidence="2">The sequence shown here is derived from an EMBL/GenBank/DDBJ whole genome shotgun (WGS) entry which is preliminary data.</text>
</comment>
<protein>
    <submittedName>
        <fullName evidence="2">Type I restriction enzyme HsdR N-terminal domain-containing protein</fullName>
    </submittedName>
</protein>
<gene>
    <name evidence="2" type="ORF">LKD45_13800</name>
</gene>
<sequence>MKKKEASARIKINRLLEEAGWHFFDAENGPANIQLEPNVKMSKADLTGLGENFDEVKNGFVDFLLLDDKGKPFIVLEAKAEDKDPLVGKEQAREYAKSFYLKYVILSNGNQHYFWNIYKGNPQLITAFPSYESIRESKAMNADPAKLYSEEINLEGELKKLVKERNDYAHANGRLLLTSEEFFLEKIRNFNHCIDRVFALIKDDILQLYSSTLNDPDFYDSDIRAYLYPTQQVQEEIVKKYSFSRFELNWCRKFNIKQLESRENYASKKELHIALSKYYKELKSEL</sequence>
<proteinExistence type="predicted"/>
<evidence type="ECO:0000313" key="2">
    <source>
        <dbReference type="EMBL" id="MCC2168747.1"/>
    </source>
</evidence>
<dbReference type="Gene3D" id="3.90.1570.30">
    <property type="match status" value="1"/>
</dbReference>
<dbReference type="Proteomes" id="UP001199355">
    <property type="component" value="Unassembled WGS sequence"/>
</dbReference>
<evidence type="ECO:0000259" key="1">
    <source>
        <dbReference type="Pfam" id="PF13588"/>
    </source>
</evidence>
<keyword evidence="3" id="KW-1185">Reference proteome</keyword>
<name>A0AAE3AZY2_9FIRM</name>
<accession>A0AAE3AZY2</accession>
<evidence type="ECO:0000313" key="3">
    <source>
        <dbReference type="Proteomes" id="UP001199355"/>
    </source>
</evidence>
<dbReference type="RefSeq" id="WP_308728861.1">
    <property type="nucleotide sequence ID" value="NZ_JAJEQF010000045.1"/>
</dbReference>